<dbReference type="InterPro" id="IPR053146">
    <property type="entry name" value="QDO-like"/>
</dbReference>
<keyword evidence="3" id="KW-1185">Reference proteome</keyword>
<evidence type="ECO:0000313" key="2">
    <source>
        <dbReference type="EMBL" id="MPY30168.1"/>
    </source>
</evidence>
<protein>
    <submittedName>
        <fullName evidence="2">Cupin domain-containing protein</fullName>
    </submittedName>
</protein>
<gene>
    <name evidence="2" type="ORF">FNH09_02210</name>
</gene>
<dbReference type="InterPro" id="IPR013096">
    <property type="entry name" value="Cupin_2"/>
</dbReference>
<dbReference type="PANTHER" id="PTHR36440:SF1">
    <property type="entry name" value="PUTATIVE (AFU_ORTHOLOGUE AFUA_8G07350)-RELATED"/>
    <property type="match status" value="1"/>
</dbReference>
<accession>A0A5N8V801</accession>
<dbReference type="AlphaFoldDB" id="A0A5N8V801"/>
<comment type="caution">
    <text evidence="2">The sequence shown here is derived from an EMBL/GenBank/DDBJ whole genome shotgun (WGS) entry which is preliminary data.</text>
</comment>
<dbReference type="EMBL" id="VJZD01000004">
    <property type="protein sequence ID" value="MPY30168.1"/>
    <property type="molecule type" value="Genomic_DNA"/>
</dbReference>
<dbReference type="SUPFAM" id="SSF51182">
    <property type="entry name" value="RmlC-like cupins"/>
    <property type="match status" value="1"/>
</dbReference>
<dbReference type="PANTHER" id="PTHR36440">
    <property type="entry name" value="PUTATIVE (AFU_ORTHOLOGUE AFUA_8G07350)-RELATED"/>
    <property type="match status" value="1"/>
</dbReference>
<dbReference type="OrthoDB" id="9791637at2"/>
<dbReference type="InterPro" id="IPR011051">
    <property type="entry name" value="RmlC_Cupin_sf"/>
</dbReference>
<evidence type="ECO:0000313" key="3">
    <source>
        <dbReference type="Proteomes" id="UP000325849"/>
    </source>
</evidence>
<name>A0A5N8V801_9ACTN</name>
<evidence type="ECO:0000259" key="1">
    <source>
        <dbReference type="Pfam" id="PF07883"/>
    </source>
</evidence>
<dbReference type="Proteomes" id="UP000325849">
    <property type="component" value="Unassembled WGS sequence"/>
</dbReference>
<proteinExistence type="predicted"/>
<sequence>MTAFSTPAEFISPTVLAPEEQKAVWFLGALVTQRVSSESTGGALAVLEHRGERGYSSPLHRHDDDDETFLVLDGELRVEVGGEKRSAGPGSIVVLPKALPHAFVVTSPTARFLTLHTPGGFDTFTLQAGSPAAPPYLVMPSDLPPLDPAELAKAAASFGIEILGPPPTA</sequence>
<dbReference type="Gene3D" id="2.60.120.10">
    <property type="entry name" value="Jelly Rolls"/>
    <property type="match status" value="1"/>
</dbReference>
<reference evidence="2 3" key="1">
    <citation type="submission" date="2019-07" db="EMBL/GenBank/DDBJ databases">
        <title>New species of Amycolatopsis and Streptomyces.</title>
        <authorList>
            <person name="Duangmal K."/>
            <person name="Teo W.F.A."/>
            <person name="Lipun K."/>
        </authorList>
    </citation>
    <scope>NUCLEOTIDE SEQUENCE [LARGE SCALE GENOMIC DNA]</scope>
    <source>
        <strain evidence="2 3">NBRC 109810</strain>
    </source>
</reference>
<dbReference type="RefSeq" id="WP_152884493.1">
    <property type="nucleotide sequence ID" value="NZ_VJZD01000004.1"/>
</dbReference>
<organism evidence="2 3">
    <name type="scientific">Streptomyces adustus</name>
    <dbReference type="NCBI Taxonomy" id="1609272"/>
    <lineage>
        <taxon>Bacteria</taxon>
        <taxon>Bacillati</taxon>
        <taxon>Actinomycetota</taxon>
        <taxon>Actinomycetes</taxon>
        <taxon>Kitasatosporales</taxon>
        <taxon>Streptomycetaceae</taxon>
        <taxon>Streptomyces</taxon>
    </lineage>
</organism>
<dbReference type="Pfam" id="PF07883">
    <property type="entry name" value="Cupin_2"/>
    <property type="match status" value="1"/>
</dbReference>
<dbReference type="InterPro" id="IPR014710">
    <property type="entry name" value="RmlC-like_jellyroll"/>
</dbReference>
<feature type="domain" description="Cupin type-2" evidence="1">
    <location>
        <begin position="54"/>
        <end position="109"/>
    </location>
</feature>